<dbReference type="InterPro" id="IPR000210">
    <property type="entry name" value="BTB/POZ_dom"/>
</dbReference>
<protein>
    <submittedName>
        <fullName evidence="4">Nervous system development</fullName>
    </submittedName>
</protein>
<keyword evidence="5" id="KW-1185">Reference proteome</keyword>
<dbReference type="PANTHER" id="PTHR24412">
    <property type="entry name" value="KELCH PROTEIN"/>
    <property type="match status" value="1"/>
</dbReference>
<dbReference type="SMART" id="SM00225">
    <property type="entry name" value="BTB"/>
    <property type="match status" value="1"/>
</dbReference>
<feature type="domain" description="BTB" evidence="3">
    <location>
        <begin position="54"/>
        <end position="117"/>
    </location>
</feature>
<comment type="caution">
    <text evidence="4">The sequence shown here is derived from an EMBL/GenBank/DDBJ whole genome shotgun (WGS) entry which is preliminary data.</text>
</comment>
<reference evidence="4" key="1">
    <citation type="submission" date="2020-06" db="EMBL/GenBank/DDBJ databases">
        <authorList>
            <consortium name="Plant Systems Biology data submission"/>
        </authorList>
    </citation>
    <scope>NUCLEOTIDE SEQUENCE</scope>
    <source>
        <strain evidence="4">D6</strain>
    </source>
</reference>
<dbReference type="CDD" id="cd18186">
    <property type="entry name" value="BTB_POZ_ZBTB_KLHL-like"/>
    <property type="match status" value="1"/>
</dbReference>
<keyword evidence="1" id="KW-0880">Kelch repeat</keyword>
<gene>
    <name evidence="4" type="ORF">SEMRO_1573_G283460.1</name>
</gene>
<keyword evidence="2" id="KW-0677">Repeat</keyword>
<proteinExistence type="predicted"/>
<organism evidence="4 5">
    <name type="scientific">Seminavis robusta</name>
    <dbReference type="NCBI Taxonomy" id="568900"/>
    <lineage>
        <taxon>Eukaryota</taxon>
        <taxon>Sar</taxon>
        <taxon>Stramenopiles</taxon>
        <taxon>Ochrophyta</taxon>
        <taxon>Bacillariophyta</taxon>
        <taxon>Bacillariophyceae</taxon>
        <taxon>Bacillariophycidae</taxon>
        <taxon>Naviculales</taxon>
        <taxon>Naviculaceae</taxon>
        <taxon>Seminavis</taxon>
    </lineage>
</organism>
<evidence type="ECO:0000259" key="3">
    <source>
        <dbReference type="PROSITE" id="PS50097"/>
    </source>
</evidence>
<name>A0A9N8EP68_9STRA</name>
<evidence type="ECO:0000313" key="5">
    <source>
        <dbReference type="Proteomes" id="UP001153069"/>
    </source>
</evidence>
<accession>A0A9N8EP68</accession>
<dbReference type="InterPro" id="IPR011333">
    <property type="entry name" value="SKP1/BTB/POZ_sf"/>
</dbReference>
<dbReference type="Proteomes" id="UP001153069">
    <property type="component" value="Unassembled WGS sequence"/>
</dbReference>
<dbReference type="Pfam" id="PF00651">
    <property type="entry name" value="BTB"/>
    <property type="match status" value="1"/>
</dbReference>
<dbReference type="SUPFAM" id="SSF54695">
    <property type="entry name" value="POZ domain"/>
    <property type="match status" value="1"/>
</dbReference>
<dbReference type="PANTHER" id="PTHR24412:SF489">
    <property type="entry name" value="RING FINGER DOMAIN AND KELCH REPEAT-CONTAINING PROTEIN DDB_G0271372"/>
    <property type="match status" value="1"/>
</dbReference>
<dbReference type="AlphaFoldDB" id="A0A9N8EP68"/>
<evidence type="ECO:0000313" key="4">
    <source>
        <dbReference type="EMBL" id="CAB9524721.1"/>
    </source>
</evidence>
<dbReference type="Gene3D" id="3.30.710.10">
    <property type="entry name" value="Potassium Channel Kv1.1, Chain A"/>
    <property type="match status" value="1"/>
</dbReference>
<sequence length="328" mass="37801">MAYVGGDHATNDEAADLKWRWDPVTTYSDWKFEIVYHHSDDEDFDENEAQVDTYHVHKVHLACGSRKSTYFARLFQNCDKFSEGKQSTSSIQLHHLAAKAFPDLLDYLYDHSMELNISVQTVVPLYHLAQYFEIDSMRRDALEFINKKLLVTDCPTIVQHAMIFNADAILEAAAALVGKNIRKVQEDMAIVRDIFCPQLWLQISSHVTDHRRFSTRIAWFIYHHKEALNSRTFMELTSEKNMPAVSSTSVFDFLYYEWIVCGSRSYCNKSLTPLQKRCVSVIAERGVKFPDSASAEEQLWEVMQNNPTLMKELFLLCIKGGNAFGVSR</sequence>
<dbReference type="PROSITE" id="PS50097">
    <property type="entry name" value="BTB"/>
    <property type="match status" value="1"/>
</dbReference>
<evidence type="ECO:0000256" key="1">
    <source>
        <dbReference type="ARBA" id="ARBA00022441"/>
    </source>
</evidence>
<dbReference type="OrthoDB" id="48361at2759"/>
<dbReference type="EMBL" id="CAICTM010001571">
    <property type="protein sequence ID" value="CAB9524721.1"/>
    <property type="molecule type" value="Genomic_DNA"/>
</dbReference>
<evidence type="ECO:0000256" key="2">
    <source>
        <dbReference type="ARBA" id="ARBA00022737"/>
    </source>
</evidence>